<dbReference type="Pfam" id="PF00533">
    <property type="entry name" value="BRCT"/>
    <property type="match status" value="1"/>
</dbReference>
<name>A0A3E2WH89_9FIRM</name>
<dbReference type="InterPro" id="IPR001357">
    <property type="entry name" value="BRCT_dom"/>
</dbReference>
<dbReference type="InterPro" id="IPR013520">
    <property type="entry name" value="Ribonucl_H"/>
</dbReference>
<evidence type="ECO:0000313" key="4">
    <source>
        <dbReference type="Proteomes" id="UP000261111"/>
    </source>
</evidence>
<proteinExistence type="predicted"/>
<accession>A0A3E2WH89</accession>
<feature type="domain" description="BRCT" evidence="2">
    <location>
        <begin position="249"/>
        <end position="339"/>
    </location>
</feature>
<dbReference type="SUPFAM" id="SSF52113">
    <property type="entry name" value="BRCT domain"/>
    <property type="match status" value="1"/>
</dbReference>
<dbReference type="Gene3D" id="3.30.420.10">
    <property type="entry name" value="Ribonuclease H-like superfamily/Ribonuclease H"/>
    <property type="match status" value="1"/>
</dbReference>
<evidence type="ECO:0000313" key="3">
    <source>
        <dbReference type="EMBL" id="RGC25396.1"/>
    </source>
</evidence>
<evidence type="ECO:0000256" key="1">
    <source>
        <dbReference type="ARBA" id="ARBA00022839"/>
    </source>
</evidence>
<dbReference type="CDD" id="cd06127">
    <property type="entry name" value="DEDDh"/>
    <property type="match status" value="1"/>
</dbReference>
<dbReference type="GO" id="GO:0045004">
    <property type="term" value="P:DNA replication proofreading"/>
    <property type="evidence" value="ECO:0007669"/>
    <property type="project" value="TreeGrafter"/>
</dbReference>
<dbReference type="FunFam" id="3.30.420.10:FF:000045">
    <property type="entry name" value="3'-5' exonuclease DinG"/>
    <property type="match status" value="1"/>
</dbReference>
<dbReference type="GO" id="GO:0003677">
    <property type="term" value="F:DNA binding"/>
    <property type="evidence" value="ECO:0007669"/>
    <property type="project" value="InterPro"/>
</dbReference>
<dbReference type="InterPro" id="IPR012337">
    <property type="entry name" value="RNaseH-like_sf"/>
</dbReference>
<dbReference type="PANTHER" id="PTHR30231:SF41">
    <property type="entry name" value="DNA POLYMERASE III SUBUNIT EPSILON"/>
    <property type="match status" value="1"/>
</dbReference>
<organism evidence="3 4">
    <name type="scientific">Hungatella hathewayi</name>
    <dbReference type="NCBI Taxonomy" id="154046"/>
    <lineage>
        <taxon>Bacteria</taxon>
        <taxon>Bacillati</taxon>
        <taxon>Bacillota</taxon>
        <taxon>Clostridia</taxon>
        <taxon>Lachnospirales</taxon>
        <taxon>Lachnospiraceae</taxon>
        <taxon>Hungatella</taxon>
    </lineage>
</organism>
<gene>
    <name evidence="3" type="ORF">DWX41_20575</name>
</gene>
<protein>
    <recommendedName>
        <fullName evidence="2">BRCT domain-containing protein</fullName>
    </recommendedName>
</protein>
<dbReference type="SMART" id="SM00479">
    <property type="entry name" value="EXOIII"/>
    <property type="match status" value="1"/>
</dbReference>
<dbReference type="CDD" id="cd17748">
    <property type="entry name" value="BRCT_DNA_ligase_like"/>
    <property type="match status" value="1"/>
</dbReference>
<evidence type="ECO:0000259" key="2">
    <source>
        <dbReference type="PROSITE" id="PS50172"/>
    </source>
</evidence>
<dbReference type="EMBL" id="QVIA01000032">
    <property type="protein sequence ID" value="RGC25396.1"/>
    <property type="molecule type" value="Genomic_DNA"/>
</dbReference>
<dbReference type="PROSITE" id="PS50172">
    <property type="entry name" value="BRCT"/>
    <property type="match status" value="1"/>
</dbReference>
<dbReference type="Gene3D" id="3.40.50.10190">
    <property type="entry name" value="BRCT domain"/>
    <property type="match status" value="1"/>
</dbReference>
<dbReference type="InterPro" id="IPR036420">
    <property type="entry name" value="BRCT_dom_sf"/>
</dbReference>
<dbReference type="InterPro" id="IPR006054">
    <property type="entry name" value="DnaQ"/>
</dbReference>
<dbReference type="Pfam" id="PF00929">
    <property type="entry name" value="RNase_T"/>
    <property type="match status" value="1"/>
</dbReference>
<keyword evidence="1" id="KW-0540">Nuclease</keyword>
<dbReference type="SUPFAM" id="SSF53098">
    <property type="entry name" value="Ribonuclease H-like"/>
    <property type="match status" value="1"/>
</dbReference>
<dbReference type="GO" id="GO:0003887">
    <property type="term" value="F:DNA-directed DNA polymerase activity"/>
    <property type="evidence" value="ECO:0007669"/>
    <property type="project" value="InterPro"/>
</dbReference>
<dbReference type="InterPro" id="IPR036397">
    <property type="entry name" value="RNaseH_sf"/>
</dbReference>
<dbReference type="PANTHER" id="PTHR30231">
    <property type="entry name" value="DNA POLYMERASE III SUBUNIT EPSILON"/>
    <property type="match status" value="1"/>
</dbReference>
<dbReference type="GO" id="GO:0005829">
    <property type="term" value="C:cytosol"/>
    <property type="evidence" value="ECO:0007669"/>
    <property type="project" value="TreeGrafter"/>
</dbReference>
<dbReference type="GO" id="GO:0008408">
    <property type="term" value="F:3'-5' exonuclease activity"/>
    <property type="evidence" value="ECO:0007669"/>
    <property type="project" value="TreeGrafter"/>
</dbReference>
<reference evidence="3 4" key="1">
    <citation type="submission" date="2018-08" db="EMBL/GenBank/DDBJ databases">
        <title>A genome reference for cultivated species of the human gut microbiota.</title>
        <authorList>
            <person name="Zou Y."/>
            <person name="Xue W."/>
            <person name="Luo G."/>
        </authorList>
    </citation>
    <scope>NUCLEOTIDE SEQUENCE [LARGE SCALE GENOMIC DNA]</scope>
    <source>
        <strain evidence="3 4">AF19-21</strain>
    </source>
</reference>
<comment type="caution">
    <text evidence="3">The sequence shown here is derived from an EMBL/GenBank/DDBJ whole genome shotgun (WGS) entry which is preliminary data.</text>
</comment>
<keyword evidence="1" id="KW-0269">Exonuclease</keyword>
<dbReference type="Proteomes" id="UP000261111">
    <property type="component" value="Unassembled WGS sequence"/>
</dbReference>
<dbReference type="AlphaFoldDB" id="A0A3E2WH89"/>
<sequence>MLNIIVVYFSVWVLTKEDTQAMKQKLYDFSDYISFDLETTGRNSKTCEIIEISGILVRNNEVKEEFSSLVHPGIRISSEIENLTGITNNMLSAAPSLDKVLPEFIAFIGDKPLIGYNIASFDMHILNRFTAKLLGRFIDNYYIDLLTLSRKMLPDLSSHKLGALASFCHCIAESAHRALSDSLMVHECFQYMKEYLPDTIITLKQLQCSGDRSNARTSLVKKETQALHKLHESLPSVIDVSVLTESYHDKVDAVAGMAFCLTGDFLHGSKSEIKEIIEDHSGRCIGSVSGKTDYVIVGAYGSEQWACGNYGSKIKKAMELQAKGSDIRICSEKELFDMLSLLEKEEISNNSAAVSSFEAELNQMLLSIIQEKELPLNSLHLYANLSTTSKEEMSKSICIYEPEYPPVKDDCVNPGKNFVVMNIQMNDAIELLIRNLQFENIPLPHTGKLKAVPSDKTFRHVIFDFSDRTVFEYIKENVLYCLKNYHSRVRSFGCCSKFMECSNAKKCVHVNKLYATACAYKYNLENGRIFYGGNRNM</sequence>
<dbReference type="NCBIfam" id="TIGR00573">
    <property type="entry name" value="dnaq"/>
    <property type="match status" value="1"/>
</dbReference>
<keyword evidence="1" id="KW-0378">Hydrolase</keyword>